<keyword evidence="9" id="KW-1185">Reference proteome</keyword>
<feature type="transmembrane region" description="Helical" evidence="7">
    <location>
        <begin position="716"/>
        <end position="736"/>
    </location>
</feature>
<feature type="transmembrane region" description="Helical" evidence="7">
    <location>
        <begin position="396"/>
        <end position="418"/>
    </location>
</feature>
<dbReference type="Proteomes" id="UP000222788">
    <property type="component" value="Unassembled WGS sequence"/>
</dbReference>
<evidence type="ECO:0000256" key="2">
    <source>
        <dbReference type="ARBA" id="ARBA00007168"/>
    </source>
</evidence>
<reference evidence="8 9" key="2">
    <citation type="journal article" date="2013" name="IMA Fungus">
        <title>IMA Genome-F 1: Ceratocystis fimbriata: Draft nuclear genome sequence for the plant pathogen, Ceratocystis fimbriata.</title>
        <authorList>
            <person name="Wilken P.M."/>
            <person name="Steenkamp E.T."/>
            <person name="Wingfield M.J."/>
            <person name="de Beer Z.W."/>
            <person name="Wingfield B.D."/>
        </authorList>
    </citation>
    <scope>NUCLEOTIDE SEQUENCE [LARGE SCALE GENOMIC DNA]</scope>
    <source>
        <strain evidence="8 9">CBS 114723</strain>
    </source>
</reference>
<feature type="transmembrane region" description="Helical" evidence="7">
    <location>
        <begin position="459"/>
        <end position="479"/>
    </location>
</feature>
<reference evidence="8 9" key="1">
    <citation type="journal article" date="2013" name="Fungal Biol.">
        <title>Analysis of microsatellite markers in the genome of the plant pathogen Ceratocystis fimbriata.</title>
        <authorList>
            <person name="Simpson M.C."/>
            <person name="Wilken P.M."/>
            <person name="Coetzee M.P."/>
            <person name="Wingfield M.J."/>
            <person name="Wingfield B.D."/>
        </authorList>
    </citation>
    <scope>NUCLEOTIDE SEQUENCE [LARGE SCALE GENOMIC DNA]</scope>
    <source>
        <strain evidence="8 9">CBS 114723</strain>
    </source>
</reference>
<dbReference type="AlphaFoldDB" id="A0A2C5X6F0"/>
<dbReference type="OrthoDB" id="420519at2759"/>
<dbReference type="GO" id="GO:0005886">
    <property type="term" value="C:plasma membrane"/>
    <property type="evidence" value="ECO:0007669"/>
    <property type="project" value="TreeGrafter"/>
</dbReference>
<sequence>MYVIDEPVCTYQNTKTKIETPYIHNVTNNLGYLWLLPSPSSYCNHLFHASKFLAQSQIKASTFVGQANAEAGPSSRPGADVGQPPSRPSTNSRAFLSPYRTTGAPYQQTGGNTASSRFGPLAFGSRLAQQQEAPLFHSHYNDFREEDDDDDDDDRGRDAADLYALQRSRRVAAASKLAESMGSEGETSNISLDHSRGGYSSFADENNESSEPAPAFQSSFPKGLRSSWHGNRRNTLPQQTKQHGAIDEESEHRTSDTEAPSSKGGMVTVGLDSELIHDDDPPASLMGDGDDLLDSSPAPFQVFNDAHGREPHNHAAFRQQPIFGESEIDESRIQGVVVLSSPTEPELFRHDSFFAWLYLIMLASMLSTYFLVWLHTSTPDSSHPIGDTIYTTLEGSMYMLGVDTVVAIMVALIWLAALQSFVRPMVILIMVGMPMMSVSFFMYPFIASFHARGGAQERAMRWASAVPLAAAAAWVYCVYKGRHSIRQAIEILEFSSRILRINSALVTVGLASLVAIVVWTWLWLTMFTRIFLDGHMSTTKAQWIIEGSTWWLGAWFIFMYMWTVSVINEVHRATSAATVSQWYFHRNAIPMTPSQEVVKAAINHAFTTIFGTISQATLLARMIRMPILFLPARMSFVIQRIANMIMPTSVVALTNPLTVTYAGIHSQNLTTSARGLSSMEFLGPQTPTATLTPRVFNTPTDDPRHSGLVPYRLAKMLLYASRFVMAVAMGFAGWVVTSRQLAIEKPDGSGVIRGSLYAYTVGLVASFIGYSVMGSMESVLGNIMDAVVVCYGSERRMQNGVGAYCMEAAYLLGGRRRADGEAYA</sequence>
<feature type="transmembrane region" description="Helical" evidence="7">
    <location>
        <begin position="425"/>
        <end position="447"/>
    </location>
</feature>
<comment type="similarity">
    <text evidence="2">Belongs to the CTL (choline transporter-like) family.</text>
</comment>
<evidence type="ECO:0000256" key="5">
    <source>
        <dbReference type="ARBA" id="ARBA00023136"/>
    </source>
</evidence>
<feature type="transmembrane region" description="Helical" evidence="7">
    <location>
        <begin position="353"/>
        <end position="376"/>
    </location>
</feature>
<feature type="transmembrane region" description="Helical" evidence="7">
    <location>
        <begin position="499"/>
        <end position="523"/>
    </location>
</feature>
<comment type="subcellular location">
    <subcellularLocation>
        <location evidence="1">Membrane</location>
        <topology evidence="1">Multi-pass membrane protein</topology>
    </subcellularLocation>
</comment>
<evidence type="ECO:0000313" key="8">
    <source>
        <dbReference type="EMBL" id="PHH53717.1"/>
    </source>
</evidence>
<feature type="compositionally biased region" description="Polar residues" evidence="6">
    <location>
        <begin position="104"/>
        <end position="116"/>
    </location>
</feature>
<feature type="compositionally biased region" description="Polar residues" evidence="6">
    <location>
        <begin position="233"/>
        <end position="242"/>
    </location>
</feature>
<dbReference type="PANTHER" id="PTHR12385">
    <property type="entry name" value="CHOLINE TRANSPORTER-LIKE (SLC FAMILY 44)"/>
    <property type="match status" value="1"/>
</dbReference>
<keyword evidence="5 7" id="KW-0472">Membrane</keyword>
<comment type="caution">
    <text evidence="8">The sequence shown here is derived from an EMBL/GenBank/DDBJ whole genome shotgun (WGS) entry which is preliminary data.</text>
</comment>
<dbReference type="Pfam" id="PF04515">
    <property type="entry name" value="Choline_transpo"/>
    <property type="match status" value="1"/>
</dbReference>
<keyword evidence="3 7" id="KW-0812">Transmembrane</keyword>
<evidence type="ECO:0000256" key="3">
    <source>
        <dbReference type="ARBA" id="ARBA00022692"/>
    </source>
</evidence>
<feature type="compositionally biased region" description="Basic and acidic residues" evidence="6">
    <location>
        <begin position="244"/>
        <end position="256"/>
    </location>
</feature>
<feature type="transmembrane region" description="Helical" evidence="7">
    <location>
        <begin position="543"/>
        <end position="562"/>
    </location>
</feature>
<dbReference type="EMBL" id="APWK03000039">
    <property type="protein sequence ID" value="PHH53717.1"/>
    <property type="molecule type" value="Genomic_DNA"/>
</dbReference>
<gene>
    <name evidence="8" type="primary">ctl1</name>
    <name evidence="8" type="ORF">CFIMG_004996RAa</name>
</gene>
<evidence type="ECO:0000313" key="9">
    <source>
        <dbReference type="Proteomes" id="UP000222788"/>
    </source>
</evidence>
<dbReference type="STRING" id="1035309.A0A2C5X6F0"/>
<proteinExistence type="inferred from homology"/>
<evidence type="ECO:0000256" key="1">
    <source>
        <dbReference type="ARBA" id="ARBA00004141"/>
    </source>
</evidence>
<feature type="transmembrane region" description="Helical" evidence="7">
    <location>
        <begin position="756"/>
        <end position="773"/>
    </location>
</feature>
<organism evidence="8 9">
    <name type="scientific">Ceratocystis fimbriata CBS 114723</name>
    <dbReference type="NCBI Taxonomy" id="1035309"/>
    <lineage>
        <taxon>Eukaryota</taxon>
        <taxon>Fungi</taxon>
        <taxon>Dikarya</taxon>
        <taxon>Ascomycota</taxon>
        <taxon>Pezizomycotina</taxon>
        <taxon>Sordariomycetes</taxon>
        <taxon>Hypocreomycetidae</taxon>
        <taxon>Microascales</taxon>
        <taxon>Ceratocystidaceae</taxon>
        <taxon>Ceratocystis</taxon>
    </lineage>
</organism>
<dbReference type="PANTHER" id="PTHR12385:SF88">
    <property type="entry name" value="CHOLINE TRANSPORTER-LIKE PROTEIN CTL1"/>
    <property type="match status" value="1"/>
</dbReference>
<evidence type="ECO:0000256" key="4">
    <source>
        <dbReference type="ARBA" id="ARBA00022989"/>
    </source>
</evidence>
<dbReference type="GO" id="GO:0022857">
    <property type="term" value="F:transmembrane transporter activity"/>
    <property type="evidence" value="ECO:0007669"/>
    <property type="project" value="InterPro"/>
</dbReference>
<evidence type="ECO:0000256" key="6">
    <source>
        <dbReference type="SAM" id="MobiDB-lite"/>
    </source>
</evidence>
<feature type="region of interest" description="Disordered" evidence="6">
    <location>
        <begin position="67"/>
        <end position="118"/>
    </location>
</feature>
<dbReference type="InterPro" id="IPR007603">
    <property type="entry name" value="Choline_transptr-like"/>
</dbReference>
<name>A0A2C5X6F0_9PEZI</name>
<evidence type="ECO:0000256" key="7">
    <source>
        <dbReference type="SAM" id="Phobius"/>
    </source>
</evidence>
<accession>A0A2C5X6F0</accession>
<keyword evidence="4 7" id="KW-1133">Transmembrane helix</keyword>
<protein>
    <submittedName>
        <fullName evidence="8">Choline transporter-like protein ctl1</fullName>
    </submittedName>
</protein>
<feature type="region of interest" description="Disordered" evidence="6">
    <location>
        <begin position="176"/>
        <end position="267"/>
    </location>
</feature>